<dbReference type="EMBL" id="CAAKMV010000055">
    <property type="protein sequence ID" value="VIO53352.1"/>
    <property type="molecule type" value="Genomic_DNA"/>
</dbReference>
<feature type="compositionally biased region" description="Basic residues" evidence="2">
    <location>
        <begin position="546"/>
        <end position="557"/>
    </location>
</feature>
<evidence type="ECO:0000259" key="3">
    <source>
        <dbReference type="Pfam" id="PF25438"/>
    </source>
</evidence>
<evidence type="ECO:0000256" key="2">
    <source>
        <dbReference type="SAM" id="MobiDB-lite"/>
    </source>
</evidence>
<feature type="domain" description="DUF7896" evidence="3">
    <location>
        <begin position="498"/>
        <end position="585"/>
    </location>
</feature>
<evidence type="ECO:0000313" key="4">
    <source>
        <dbReference type="EMBL" id="CAG2006174.1"/>
    </source>
</evidence>
<feature type="compositionally biased region" description="Polar residues" evidence="2">
    <location>
        <begin position="163"/>
        <end position="209"/>
    </location>
</feature>
<gene>
    <name evidence="5" type="ORF">FUG_LOCUS72949</name>
    <name evidence="4" type="ORF">MDCFG202_LOCUS518587</name>
</gene>
<sequence>FGSPWLSHLFPNFQSIHITNTQVHSSSAQLISAIHSHSPYLHPPISTYRAYPYQIYTILSTLHRMNLENVTTVEELQRQLEAANARNSQLEHFVQSQLRGDPTVLNHVAQNFAQGGFQIPSNAVSNSRSVGLSRSKSTMAYPTQVKSAITERFQAHKRERRAFSQQSSSALPMSRSVSNRSETHMPFSQTGNRIAPLSSTMDRFTSPQNQSANLPLEAASNQLQCVQENQPLLNIGMDPEDFLKQWPETPQAPQHYDSAFSGMTYNMVADNQYAALSTTIPSSYPMSSACPSMISGPSAAEAASPLTRQNSSYDNYGAGMERMESSQSQADALFAPDLSPTSVNMYPASKQYTSEQDLFGLGASLTSANVQQYVDSNGNTLMESPESTDMERSFSNASMSSVRSNASNLERRAKEARERVLQAAKTIQLAPKPKEELAKSEASSSAASKEAKLPVNKTNYQRPKHPKVYCTQCNDHPDGFRGDHELRRHVNAKHEGTVKKFVCRDPASVGIESNVKAVNPLSKCKACISGKEYGAYYNAAAHLRRTHFKPKTPRGKKGANSDEKRGGKGGGDWPPMSELKAWFVEKKVKVDFNESPMPEQDESDDMVESEMEGSMPPQMDMFQGIGSNMTPFNMETGYDLAVDGIADPAIMASVNGELISAPISSASGNFGYSPFSNASPIQGLPDNYAFSEHATSAYGSNLSSSNTITPATFQDMSHMGMADNGMWVS</sequence>
<dbReference type="PANTHER" id="PTHR42031:SF1">
    <property type="entry name" value="KEY LIME PATHOGENICITY PROTEIN"/>
    <property type="match status" value="1"/>
</dbReference>
<keyword evidence="1" id="KW-0175">Coiled coil</keyword>
<evidence type="ECO:0000256" key="1">
    <source>
        <dbReference type="SAM" id="Coils"/>
    </source>
</evidence>
<dbReference type="InterPro" id="IPR057218">
    <property type="entry name" value="DUF7896"/>
</dbReference>
<dbReference type="EMBL" id="CAJPIJ010000184">
    <property type="protein sequence ID" value="CAG2006174.1"/>
    <property type="molecule type" value="Genomic_DNA"/>
</dbReference>
<dbReference type="PANTHER" id="PTHR42031">
    <property type="entry name" value="KEY LIME PATHOGENICITY PROTEIN"/>
    <property type="match status" value="1"/>
</dbReference>
<proteinExistence type="predicted"/>
<name>A0A4U9F3Y6_GIBZA</name>
<reference evidence="4" key="2">
    <citation type="submission" date="2021-03" db="EMBL/GenBank/DDBJ databases">
        <authorList>
            <person name="Alouane T."/>
            <person name="Langin T."/>
            <person name="Bonhomme L."/>
        </authorList>
    </citation>
    <scope>NUCLEOTIDE SEQUENCE</scope>
    <source>
        <strain evidence="4">MDC_Fg202</strain>
    </source>
</reference>
<organism evidence="4 6">
    <name type="scientific">Gibberella zeae</name>
    <name type="common">Wheat head blight fungus</name>
    <name type="synonym">Fusarium graminearum</name>
    <dbReference type="NCBI Taxonomy" id="5518"/>
    <lineage>
        <taxon>Eukaryota</taxon>
        <taxon>Fungi</taxon>
        <taxon>Dikarya</taxon>
        <taxon>Ascomycota</taxon>
        <taxon>Pezizomycotina</taxon>
        <taxon>Sordariomycetes</taxon>
        <taxon>Hypocreomycetidae</taxon>
        <taxon>Hypocreales</taxon>
        <taxon>Nectriaceae</taxon>
        <taxon>Fusarium</taxon>
    </lineage>
</organism>
<accession>A0A4U9F3Y6</accession>
<evidence type="ECO:0000313" key="6">
    <source>
        <dbReference type="Proteomes" id="UP000746612"/>
    </source>
</evidence>
<feature type="non-terminal residue" evidence="4">
    <location>
        <position position="1"/>
    </location>
</feature>
<reference evidence="5" key="1">
    <citation type="submission" date="2019-04" db="EMBL/GenBank/DDBJ databases">
        <authorList>
            <person name="Melise S."/>
            <person name="Noan J."/>
            <person name="Okalmin O."/>
        </authorList>
    </citation>
    <scope>NUCLEOTIDE SEQUENCE</scope>
    <source>
        <strain evidence="5">FN9</strain>
    </source>
</reference>
<protein>
    <recommendedName>
        <fullName evidence="3">DUF7896 domain-containing protein</fullName>
    </recommendedName>
</protein>
<evidence type="ECO:0000313" key="5">
    <source>
        <dbReference type="EMBL" id="VIO53352.1"/>
    </source>
</evidence>
<feature type="region of interest" description="Disordered" evidence="2">
    <location>
        <begin position="431"/>
        <end position="451"/>
    </location>
</feature>
<feature type="region of interest" description="Disordered" evidence="2">
    <location>
        <begin position="160"/>
        <end position="209"/>
    </location>
</feature>
<dbReference type="AlphaFoldDB" id="A0A4U9F3Y6"/>
<feature type="coiled-coil region" evidence="1">
    <location>
        <begin position="399"/>
        <end position="426"/>
    </location>
</feature>
<dbReference type="Pfam" id="PF25438">
    <property type="entry name" value="DUF7896"/>
    <property type="match status" value="1"/>
</dbReference>
<feature type="region of interest" description="Disordered" evidence="2">
    <location>
        <begin position="546"/>
        <end position="575"/>
    </location>
</feature>
<dbReference type="Proteomes" id="UP000746612">
    <property type="component" value="Unassembled WGS sequence"/>
</dbReference>